<comment type="caution">
    <text evidence="1">The sequence shown here is derived from an EMBL/GenBank/DDBJ whole genome shotgun (WGS) entry which is preliminary data.</text>
</comment>
<gene>
    <name evidence="1" type="ORF">CGZ91_11760</name>
</gene>
<reference evidence="1 2" key="1">
    <citation type="submission" date="2017-07" db="EMBL/GenBank/DDBJ databases">
        <title>Draft whole genome sequences of clinical Proprionibacteriaceae strains.</title>
        <authorList>
            <person name="Bernier A.-M."/>
            <person name="Bernard K."/>
            <person name="Domingo M.-C."/>
        </authorList>
    </citation>
    <scope>NUCLEOTIDE SEQUENCE [LARGE SCALE GENOMIC DNA]</scope>
    <source>
        <strain evidence="1 2">NML 150081</strain>
    </source>
</reference>
<dbReference type="CDD" id="cd11586">
    <property type="entry name" value="VbhA_like"/>
    <property type="match status" value="1"/>
</dbReference>
<evidence type="ECO:0000313" key="2">
    <source>
        <dbReference type="Proteomes" id="UP000216300"/>
    </source>
</evidence>
<dbReference type="InterPro" id="IPR033788">
    <property type="entry name" value="VbhA-like"/>
</dbReference>
<protein>
    <submittedName>
        <fullName evidence="1">Uncharacterized protein</fullName>
    </submittedName>
</protein>
<evidence type="ECO:0000313" key="1">
    <source>
        <dbReference type="EMBL" id="OYN89549.1"/>
    </source>
</evidence>
<proteinExistence type="predicted"/>
<organism evidence="1 2">
    <name type="scientific">Parenemella sanctibonifatiensis</name>
    <dbReference type="NCBI Taxonomy" id="2016505"/>
    <lineage>
        <taxon>Bacteria</taxon>
        <taxon>Bacillati</taxon>
        <taxon>Actinomycetota</taxon>
        <taxon>Actinomycetes</taxon>
        <taxon>Propionibacteriales</taxon>
        <taxon>Propionibacteriaceae</taxon>
        <taxon>Parenemella</taxon>
    </lineage>
</organism>
<name>A0A255EDC5_9ACTN</name>
<dbReference type="Gene3D" id="1.10.8.1050">
    <property type="entry name" value="Antitoxin VbhA-like"/>
    <property type="match status" value="1"/>
</dbReference>
<dbReference type="AlphaFoldDB" id="A0A255EDC5"/>
<keyword evidence="2" id="KW-1185">Reference proteome</keyword>
<dbReference type="OrthoDB" id="4578598at2"/>
<dbReference type="InterPro" id="IPR043038">
    <property type="entry name" value="VbhA_sf"/>
</dbReference>
<dbReference type="Proteomes" id="UP000216300">
    <property type="component" value="Unassembled WGS sequence"/>
</dbReference>
<sequence>MTEKWHDLLAGLTPQQRDAVDAAIANQVASGWEPDRDGVADIVAVATGRQTVADLVAKFTKNPDTLNGHSDVVG</sequence>
<dbReference type="EMBL" id="NMVJ01000009">
    <property type="protein sequence ID" value="OYN89549.1"/>
    <property type="molecule type" value="Genomic_DNA"/>
</dbReference>
<dbReference type="RefSeq" id="WP_094455390.1">
    <property type="nucleotide sequence ID" value="NZ_NMVJ01000009.1"/>
</dbReference>
<accession>A0A255EDC5</accession>